<dbReference type="Proteomes" id="UP000005239">
    <property type="component" value="Unassembled WGS sequence"/>
</dbReference>
<accession>A0A8R1Z2G5</accession>
<sequence>MRITRVSETLQQLLRPLQSIRPVRPVQQPHQVVLSIGQRAAARAAREAARMPVTIERQQAPVAAEVVGVPEAIDGHDRLVPDRRIAQRAQTTYLGELKYQVTVT</sequence>
<proteinExistence type="predicted"/>
<dbReference type="EnsemblMetazoa" id="PPA43883.1">
    <property type="protein sequence ID" value="PPA43883.1"/>
    <property type="gene ID" value="WBGene00282252"/>
</dbReference>
<keyword evidence="2" id="KW-1185">Reference proteome</keyword>
<dbReference type="AlphaFoldDB" id="A0A2A6B6F6"/>
<evidence type="ECO:0000313" key="1">
    <source>
        <dbReference type="EnsemblMetazoa" id="PPA43883.1"/>
    </source>
</evidence>
<reference evidence="2" key="1">
    <citation type="journal article" date="2008" name="Nat. Genet.">
        <title>The Pristionchus pacificus genome provides a unique perspective on nematode lifestyle and parasitism.</title>
        <authorList>
            <person name="Dieterich C."/>
            <person name="Clifton S.W."/>
            <person name="Schuster L.N."/>
            <person name="Chinwalla A."/>
            <person name="Delehaunty K."/>
            <person name="Dinkelacker I."/>
            <person name="Fulton L."/>
            <person name="Fulton R."/>
            <person name="Godfrey J."/>
            <person name="Minx P."/>
            <person name="Mitreva M."/>
            <person name="Roeseler W."/>
            <person name="Tian H."/>
            <person name="Witte H."/>
            <person name="Yang S.P."/>
            <person name="Wilson R.K."/>
            <person name="Sommer R.J."/>
        </authorList>
    </citation>
    <scope>NUCLEOTIDE SEQUENCE [LARGE SCALE GENOMIC DNA]</scope>
    <source>
        <strain evidence="2">PS312</strain>
    </source>
</reference>
<gene>
    <name evidence="1" type="primary">WBGene00282252</name>
</gene>
<evidence type="ECO:0000313" key="2">
    <source>
        <dbReference type="Proteomes" id="UP000005239"/>
    </source>
</evidence>
<organism evidence="1 2">
    <name type="scientific">Pristionchus pacificus</name>
    <name type="common">Parasitic nematode worm</name>
    <dbReference type="NCBI Taxonomy" id="54126"/>
    <lineage>
        <taxon>Eukaryota</taxon>
        <taxon>Metazoa</taxon>
        <taxon>Ecdysozoa</taxon>
        <taxon>Nematoda</taxon>
        <taxon>Chromadorea</taxon>
        <taxon>Rhabditida</taxon>
        <taxon>Rhabditina</taxon>
        <taxon>Diplogasteromorpha</taxon>
        <taxon>Diplogasteroidea</taxon>
        <taxon>Neodiplogasteridae</taxon>
        <taxon>Pristionchus</taxon>
    </lineage>
</organism>
<reference evidence="1" key="2">
    <citation type="submission" date="2022-06" db="UniProtKB">
        <authorList>
            <consortium name="EnsemblMetazoa"/>
        </authorList>
    </citation>
    <scope>IDENTIFICATION</scope>
    <source>
        <strain evidence="1">PS312</strain>
    </source>
</reference>
<name>A0A2A6B6F6_PRIPA</name>
<protein>
    <submittedName>
        <fullName evidence="1">Uncharacterized protein</fullName>
    </submittedName>
</protein>
<accession>A0A2A6B6F6</accession>